<dbReference type="PANTHER" id="PTHR47027">
    <property type="entry name" value="REVERSE TRANSCRIPTASE DOMAIN-CONTAINING PROTEIN"/>
    <property type="match status" value="1"/>
</dbReference>
<protein>
    <submittedName>
        <fullName evidence="3">Uncharacterized protein LOC115229293</fullName>
    </submittedName>
</protein>
<keyword evidence="2" id="KW-1185">Reference proteome</keyword>
<dbReference type="PANTHER" id="PTHR47027:SF20">
    <property type="entry name" value="REVERSE TRANSCRIPTASE-LIKE PROTEIN WITH RNA-DIRECTED DNA POLYMERASE DOMAIN"/>
    <property type="match status" value="1"/>
</dbReference>
<dbReference type="SUPFAM" id="SSF56672">
    <property type="entry name" value="DNA/RNA polymerases"/>
    <property type="match status" value="1"/>
</dbReference>
<dbReference type="InterPro" id="IPR043502">
    <property type="entry name" value="DNA/RNA_pol_sf"/>
</dbReference>
<evidence type="ECO:0000313" key="3">
    <source>
        <dbReference type="RefSeq" id="XP_029655531.1"/>
    </source>
</evidence>
<dbReference type="AlphaFoldDB" id="A0A6P7U3P1"/>
<dbReference type="Pfam" id="PF00078">
    <property type="entry name" value="RVT_1"/>
    <property type="match status" value="1"/>
</dbReference>
<reference evidence="3" key="1">
    <citation type="submission" date="2025-08" db="UniProtKB">
        <authorList>
            <consortium name="RefSeq"/>
        </authorList>
    </citation>
    <scope>IDENTIFICATION</scope>
</reference>
<dbReference type="RefSeq" id="XP_029655531.1">
    <property type="nucleotide sequence ID" value="XM_029799671.1"/>
</dbReference>
<evidence type="ECO:0000313" key="2">
    <source>
        <dbReference type="Proteomes" id="UP000515154"/>
    </source>
</evidence>
<dbReference type="PROSITE" id="PS50878">
    <property type="entry name" value="RT_POL"/>
    <property type="match status" value="1"/>
</dbReference>
<evidence type="ECO:0000259" key="1">
    <source>
        <dbReference type="PROSITE" id="PS50878"/>
    </source>
</evidence>
<accession>A0A6P7U3P1</accession>
<feature type="domain" description="Reverse transcriptase" evidence="1">
    <location>
        <begin position="1"/>
        <end position="144"/>
    </location>
</feature>
<dbReference type="Proteomes" id="UP000515154">
    <property type="component" value="Unplaced"/>
</dbReference>
<proteinExistence type="predicted"/>
<dbReference type="KEGG" id="osn:115229293"/>
<gene>
    <name evidence="3" type="primary">LOC115229293</name>
</gene>
<organism evidence="2 3">
    <name type="scientific">Octopus sinensis</name>
    <name type="common">East Asian common octopus</name>
    <dbReference type="NCBI Taxonomy" id="2607531"/>
    <lineage>
        <taxon>Eukaryota</taxon>
        <taxon>Metazoa</taxon>
        <taxon>Spiralia</taxon>
        <taxon>Lophotrochozoa</taxon>
        <taxon>Mollusca</taxon>
        <taxon>Cephalopoda</taxon>
        <taxon>Coleoidea</taxon>
        <taxon>Octopodiformes</taxon>
        <taxon>Octopoda</taxon>
        <taxon>Incirrata</taxon>
        <taxon>Octopodidae</taxon>
        <taxon>Octopus</taxon>
    </lineage>
</organism>
<name>A0A6P7U3P1_9MOLL</name>
<sequence>MFKIGSSPKVFADPWVRIIRLLLANTRLSVRTEGATSRSFKTTTGTPQGDSLSPLLFTIYLESALRDLRKCYTGDIEEASYADDVDFVSRDVTALQHLLENAPMELGKWVLSVNVNKTEITEIKREDDTTHERWRHTNKLGSLLGDAEDVLRRKTLANSAMAKLKKGWLRAKGLGVGIRCKLYNAFVKPILLYNAGTLDVPSTIY</sequence>
<dbReference type="InterPro" id="IPR000477">
    <property type="entry name" value="RT_dom"/>
</dbReference>